<proteinExistence type="predicted"/>
<gene>
    <name evidence="2" type="ORF">MAPG_02748</name>
</gene>
<reference evidence="2" key="3">
    <citation type="submission" date="2011-03" db="EMBL/GenBank/DDBJ databases">
        <title>Annotation of Magnaporthe poae ATCC 64411.</title>
        <authorList>
            <person name="Ma L.-J."/>
            <person name="Dead R."/>
            <person name="Young S.K."/>
            <person name="Zeng Q."/>
            <person name="Gargeya S."/>
            <person name="Fitzgerald M."/>
            <person name="Haas B."/>
            <person name="Abouelleil A."/>
            <person name="Alvarado L."/>
            <person name="Arachchi H.M."/>
            <person name="Berlin A."/>
            <person name="Brown A."/>
            <person name="Chapman S.B."/>
            <person name="Chen Z."/>
            <person name="Dunbar C."/>
            <person name="Freedman E."/>
            <person name="Gearin G."/>
            <person name="Gellesch M."/>
            <person name="Goldberg J."/>
            <person name="Griggs A."/>
            <person name="Gujja S."/>
            <person name="Heiman D."/>
            <person name="Howarth C."/>
            <person name="Larson L."/>
            <person name="Lui A."/>
            <person name="MacDonald P.J.P."/>
            <person name="Mehta T."/>
            <person name="Montmayeur A."/>
            <person name="Murphy C."/>
            <person name="Neiman D."/>
            <person name="Pearson M."/>
            <person name="Priest M."/>
            <person name="Roberts A."/>
            <person name="Saif S."/>
            <person name="Shea T."/>
            <person name="Shenoy N."/>
            <person name="Sisk P."/>
            <person name="Stolte C."/>
            <person name="Sykes S."/>
            <person name="Yandava C."/>
            <person name="Wortman J."/>
            <person name="Nusbaum C."/>
            <person name="Birren B."/>
        </authorList>
    </citation>
    <scope>NUCLEOTIDE SEQUENCE</scope>
    <source>
        <strain evidence="2">ATCC 64411</strain>
    </source>
</reference>
<dbReference type="OrthoDB" id="5234704at2759"/>
<reference evidence="3" key="4">
    <citation type="journal article" date="2015" name="G3 (Bethesda)">
        <title>Genome sequences of three phytopathogenic species of the Magnaporthaceae family of fungi.</title>
        <authorList>
            <person name="Okagaki L.H."/>
            <person name="Nunes C.C."/>
            <person name="Sailsbery J."/>
            <person name="Clay B."/>
            <person name="Brown D."/>
            <person name="John T."/>
            <person name="Oh Y."/>
            <person name="Young N."/>
            <person name="Fitzgerald M."/>
            <person name="Haas B.J."/>
            <person name="Zeng Q."/>
            <person name="Young S."/>
            <person name="Adiconis X."/>
            <person name="Fan L."/>
            <person name="Levin J.Z."/>
            <person name="Mitchell T.K."/>
            <person name="Okubara P.A."/>
            <person name="Farman M.L."/>
            <person name="Kohn L.M."/>
            <person name="Birren B."/>
            <person name="Ma L.-J."/>
            <person name="Dean R.A."/>
        </authorList>
    </citation>
    <scope>NUCLEOTIDE SEQUENCE</scope>
    <source>
        <strain evidence="3">ATCC 64411 / 73-15</strain>
    </source>
</reference>
<dbReference type="OMA" id="HAPESHN"/>
<evidence type="ECO:0000313" key="3">
    <source>
        <dbReference type="EnsemblFungi" id="MAPG_02748T0"/>
    </source>
</evidence>
<feature type="compositionally biased region" description="Low complexity" evidence="1">
    <location>
        <begin position="414"/>
        <end position="444"/>
    </location>
</feature>
<evidence type="ECO:0000256" key="1">
    <source>
        <dbReference type="SAM" id="MobiDB-lite"/>
    </source>
</evidence>
<dbReference type="eggNOG" id="ENOG502RMGX">
    <property type="taxonomic scope" value="Eukaryota"/>
</dbReference>
<dbReference type="AlphaFoldDB" id="A0A0C4DS71"/>
<feature type="region of interest" description="Disordered" evidence="1">
    <location>
        <begin position="404"/>
        <end position="446"/>
    </location>
</feature>
<reference evidence="4" key="2">
    <citation type="submission" date="2010-05" db="EMBL/GenBank/DDBJ databases">
        <title>The genome sequence of Magnaporthe poae strain ATCC 64411.</title>
        <authorList>
            <person name="Ma L.-J."/>
            <person name="Dead R."/>
            <person name="Young S."/>
            <person name="Zeng Q."/>
            <person name="Koehrsen M."/>
            <person name="Alvarado L."/>
            <person name="Berlin A."/>
            <person name="Chapman S.B."/>
            <person name="Chen Z."/>
            <person name="Freedman E."/>
            <person name="Gellesch M."/>
            <person name="Goldberg J."/>
            <person name="Griggs A."/>
            <person name="Gujja S."/>
            <person name="Heilman E.R."/>
            <person name="Heiman D."/>
            <person name="Hepburn T."/>
            <person name="Howarth C."/>
            <person name="Jen D."/>
            <person name="Larson L."/>
            <person name="Mehta T."/>
            <person name="Neiman D."/>
            <person name="Pearson M."/>
            <person name="Roberts A."/>
            <person name="Saif S."/>
            <person name="Shea T."/>
            <person name="Shenoy N."/>
            <person name="Sisk P."/>
            <person name="Stolte C."/>
            <person name="Sykes S."/>
            <person name="Walk T."/>
            <person name="White J."/>
            <person name="Yandava C."/>
            <person name="Haas B."/>
            <person name="Nusbaum C."/>
            <person name="Birren B."/>
        </authorList>
    </citation>
    <scope>NUCLEOTIDE SEQUENCE [LARGE SCALE GENOMIC DNA]</scope>
    <source>
        <strain evidence="4">ATCC 64411 / 73-15</strain>
    </source>
</reference>
<feature type="region of interest" description="Disordered" evidence="1">
    <location>
        <begin position="118"/>
        <end position="159"/>
    </location>
</feature>
<accession>A0A0C4DS71</accession>
<dbReference type="VEuPathDB" id="FungiDB:MAPG_02748"/>
<organism evidence="3 4">
    <name type="scientific">Magnaporthiopsis poae (strain ATCC 64411 / 73-15)</name>
    <name type="common">Kentucky bluegrass fungus</name>
    <name type="synonym">Magnaporthe poae</name>
    <dbReference type="NCBI Taxonomy" id="644358"/>
    <lineage>
        <taxon>Eukaryota</taxon>
        <taxon>Fungi</taxon>
        <taxon>Dikarya</taxon>
        <taxon>Ascomycota</taxon>
        <taxon>Pezizomycotina</taxon>
        <taxon>Sordariomycetes</taxon>
        <taxon>Sordariomycetidae</taxon>
        <taxon>Magnaporthales</taxon>
        <taxon>Magnaporthaceae</taxon>
        <taxon>Magnaporthiopsis</taxon>
    </lineage>
</organism>
<feature type="region of interest" description="Disordered" evidence="1">
    <location>
        <begin position="1"/>
        <end position="24"/>
    </location>
</feature>
<keyword evidence="4" id="KW-1185">Reference proteome</keyword>
<reference evidence="3" key="5">
    <citation type="submission" date="2015-06" db="UniProtKB">
        <authorList>
            <consortium name="EnsemblFungi"/>
        </authorList>
    </citation>
    <scope>IDENTIFICATION</scope>
    <source>
        <strain evidence="3">ATCC 64411</strain>
    </source>
</reference>
<reference evidence="2" key="1">
    <citation type="submission" date="2010-05" db="EMBL/GenBank/DDBJ databases">
        <title>The Genome Sequence of Magnaporthe poae strain ATCC 64411.</title>
        <authorList>
            <consortium name="The Broad Institute Genome Sequencing Platform"/>
            <consortium name="Broad Institute Genome Sequencing Center for Infectious Disease"/>
            <person name="Ma L.-J."/>
            <person name="Dead R."/>
            <person name="Young S."/>
            <person name="Zeng Q."/>
            <person name="Koehrsen M."/>
            <person name="Alvarado L."/>
            <person name="Berlin A."/>
            <person name="Chapman S.B."/>
            <person name="Chen Z."/>
            <person name="Freedman E."/>
            <person name="Gellesch M."/>
            <person name="Goldberg J."/>
            <person name="Griggs A."/>
            <person name="Gujja S."/>
            <person name="Heilman E.R."/>
            <person name="Heiman D."/>
            <person name="Hepburn T."/>
            <person name="Howarth C."/>
            <person name="Jen D."/>
            <person name="Larson L."/>
            <person name="Mehta T."/>
            <person name="Neiman D."/>
            <person name="Pearson M."/>
            <person name="Roberts A."/>
            <person name="Saif S."/>
            <person name="Shea T."/>
            <person name="Shenoy N."/>
            <person name="Sisk P."/>
            <person name="Stolte C."/>
            <person name="Sykes S."/>
            <person name="Walk T."/>
            <person name="White J."/>
            <person name="Yandava C."/>
            <person name="Haas B."/>
            <person name="Nusbaum C."/>
            <person name="Birren B."/>
        </authorList>
    </citation>
    <scope>NUCLEOTIDE SEQUENCE</scope>
    <source>
        <strain evidence="2">ATCC 64411</strain>
    </source>
</reference>
<dbReference type="EMBL" id="GL876967">
    <property type="protein sequence ID" value="KLU83697.1"/>
    <property type="molecule type" value="Genomic_DNA"/>
</dbReference>
<name>A0A0C4DS71_MAGP6</name>
<dbReference type="Proteomes" id="UP000011715">
    <property type="component" value="Unassembled WGS sequence"/>
</dbReference>
<feature type="compositionally biased region" description="Basic residues" evidence="1">
    <location>
        <begin position="258"/>
        <end position="268"/>
    </location>
</feature>
<protein>
    <submittedName>
        <fullName evidence="2 3">Uncharacterized protein</fullName>
    </submittedName>
</protein>
<feature type="region of interest" description="Disordered" evidence="1">
    <location>
        <begin position="239"/>
        <end position="268"/>
    </location>
</feature>
<sequence>MRRKQRCRSPPVTPMRPMRRSPVLHSSPVHFLLRSAGSNSGLESLGTTEGLVQSEPRNRYGGEKLQGTRSCPRKVADLCRLFDAPSAGHGISSTPRRQKTVIRIPEFSEALSMPTVANVKSKTRTSGEVETKFASPPSKLGSGGKAEGRPCTSADGEGASPLKQKIHLFEDLSSSDAVDRLSGARRKTHHSAVGGPVGQVEVGTMWERAGTWRGKRAVGILRKISKTLDIHGYGDTEEVPLTSEGQTGFGDTAEAQRPRKKIVKRRLKRQPPDRLAGVAFGSTPDSTPAVAQEQLECKNATAEVSSDERQVREVPALDSKVSTRRRGLFKRKSLPFLKGMSALQGYNGTRDTKEIHSSRGSSTKVVTGAAGASFRNMNVVRGPTHGRTETLRRRFSASISKAMNPFRSAPGATASYPSGRRAARAGPRTNSSTTSEQTTGSGSNKAAVSVVRCNLQHPRPIRGSEVSLLIGLCERMERKGRR</sequence>
<evidence type="ECO:0000313" key="4">
    <source>
        <dbReference type="Proteomes" id="UP000011715"/>
    </source>
</evidence>
<dbReference type="EnsemblFungi" id="MAPG_02748T0">
    <property type="protein sequence ID" value="MAPG_02748T0"/>
    <property type="gene ID" value="MAPG_02748"/>
</dbReference>
<evidence type="ECO:0000313" key="2">
    <source>
        <dbReference type="EMBL" id="KLU83697.1"/>
    </source>
</evidence>
<dbReference type="EMBL" id="ADBL01000669">
    <property type="status" value="NOT_ANNOTATED_CDS"/>
    <property type="molecule type" value="Genomic_DNA"/>
</dbReference>